<evidence type="ECO:0000313" key="3">
    <source>
        <dbReference type="Proteomes" id="UP000288227"/>
    </source>
</evidence>
<accession>A0A401U5T3</accession>
<organism evidence="2 3">
    <name type="scientific">Chryseotalea sanaruensis</name>
    <dbReference type="NCBI Taxonomy" id="2482724"/>
    <lineage>
        <taxon>Bacteria</taxon>
        <taxon>Pseudomonadati</taxon>
        <taxon>Bacteroidota</taxon>
        <taxon>Cytophagia</taxon>
        <taxon>Cytophagales</taxon>
        <taxon>Chryseotaleaceae</taxon>
        <taxon>Chryseotalea</taxon>
    </lineage>
</organism>
<feature type="transmembrane region" description="Helical" evidence="1">
    <location>
        <begin position="71"/>
        <end position="90"/>
    </location>
</feature>
<feature type="transmembrane region" description="Helical" evidence="1">
    <location>
        <begin position="135"/>
        <end position="154"/>
    </location>
</feature>
<feature type="transmembrane region" description="Helical" evidence="1">
    <location>
        <begin position="6"/>
        <end position="28"/>
    </location>
</feature>
<dbReference type="AlphaFoldDB" id="A0A401U5T3"/>
<reference evidence="2 3" key="1">
    <citation type="submission" date="2018-11" db="EMBL/GenBank/DDBJ databases">
        <title>Chryseotalea sanarue gen. nov., sp., nov., a member of the family Cytophagaceae, isolated from a brackish lake in Hamamatsu Japan.</title>
        <authorList>
            <person name="Maejima Y."/>
            <person name="Iino T."/>
            <person name="Muraguchi Y."/>
            <person name="Fukuda K."/>
            <person name="Ohkuma M."/>
            <person name="Moriuchi R."/>
            <person name="Dohra H."/>
            <person name="Kimbara K."/>
            <person name="Shintani M."/>
        </authorList>
    </citation>
    <scope>NUCLEOTIDE SEQUENCE [LARGE SCALE GENOMIC DNA]</scope>
    <source>
        <strain evidence="2 3">Ys</strain>
    </source>
</reference>
<proteinExistence type="predicted"/>
<dbReference type="Proteomes" id="UP000288227">
    <property type="component" value="Unassembled WGS sequence"/>
</dbReference>
<name>A0A401U5T3_9BACT</name>
<evidence type="ECO:0000256" key="1">
    <source>
        <dbReference type="SAM" id="Phobius"/>
    </source>
</evidence>
<keyword evidence="1" id="KW-0812">Transmembrane</keyword>
<feature type="transmembrane region" description="Helical" evidence="1">
    <location>
        <begin position="102"/>
        <end position="120"/>
    </location>
</feature>
<comment type="caution">
    <text evidence="2">The sequence shown here is derived from an EMBL/GenBank/DDBJ whole genome shotgun (WGS) entry which is preliminary data.</text>
</comment>
<keyword evidence="1" id="KW-0472">Membrane</keyword>
<keyword evidence="3" id="KW-1185">Reference proteome</keyword>
<evidence type="ECO:0000313" key="2">
    <source>
        <dbReference type="EMBL" id="GCC50247.1"/>
    </source>
</evidence>
<dbReference type="RefSeq" id="WP_127120895.1">
    <property type="nucleotide sequence ID" value="NZ_BHXQ01000001.1"/>
</dbReference>
<feature type="transmembrane region" description="Helical" evidence="1">
    <location>
        <begin position="49"/>
        <end position="65"/>
    </location>
</feature>
<keyword evidence="1" id="KW-1133">Transmembrane helix</keyword>
<dbReference type="EMBL" id="BHXQ01000001">
    <property type="protein sequence ID" value="GCC50247.1"/>
    <property type="molecule type" value="Genomic_DNA"/>
</dbReference>
<gene>
    <name evidence="2" type="ORF">SanaruYs_04620</name>
</gene>
<protein>
    <submittedName>
        <fullName evidence="2">Uncharacterized protein</fullName>
    </submittedName>
</protein>
<sequence length="155" mass="17636">MKNISIGLIIFMLSVCYILVLYNLAFDFNQLIKQGDLSWSYIINYRKEDLLILLLILLSATGLVVREAKGWILTTQFFYSLMGAIITVLIELDNLLPSINSLTYLLAILALILPIVLMNTKKLKQFYKLDEAANMWINNAIAITIAVLVGLFMWT</sequence>